<accession>A0AAU2JYT0</accession>
<keyword evidence="4" id="KW-0411">Iron-sulfur</keyword>
<evidence type="ECO:0000256" key="2">
    <source>
        <dbReference type="ARBA" id="ARBA00022723"/>
    </source>
</evidence>
<feature type="region of interest" description="Disordered" evidence="5">
    <location>
        <begin position="381"/>
        <end position="428"/>
    </location>
</feature>
<sequence>MGDAGADAPDKPNRYLNVPDIRDHQLVHAVWELTLACNLKCRHCGSRAGTKRPEELTTRECLDVVRQLHELGTREVTLIGGEAYLRKDWVEIVEAVSDAGMQCTLQTGAWHLTDTHIARAADAGLVACGVSVDGLAPLHDHLRGRAGSFDAAMDALARLHEHGIKTSVNTQITAAVIPQLRDLLGEFVAVGVRNWQVQLTVAMGRAADNHELLVQPYRMNELMPLLAELYETGLAGGLLLQPGNNIGYFGPYEALLRGSGRAAAHWSGCFAGRNVLGIEADGTIKGCPSLPTAAYAGGNVRDTGIAEIWASASQLSFARKSRREELWGFCGSCYYADVCEGGCTWTSHSLLGRPGNNPYCHYRASELRKQGKRERVVRRLPAPGTSFDHGQFDIVEEPDPDAPHVEPVPGADRKRPSGPKPPPPQGPTVPHAPSLVLCRGCACYVFPGTEDCPHCGADVPARQREYESALAAARRASARLTRIMHDPA</sequence>
<dbReference type="SMART" id="SM00729">
    <property type="entry name" value="Elp3"/>
    <property type="match status" value="1"/>
</dbReference>
<evidence type="ECO:0000256" key="5">
    <source>
        <dbReference type="SAM" id="MobiDB-lite"/>
    </source>
</evidence>
<protein>
    <submittedName>
        <fullName evidence="7">GDL motif peptide-associated radical SAM/SPASM maturase</fullName>
    </submittedName>
</protein>
<dbReference type="InterPro" id="IPR023820">
    <property type="entry name" value="rSAM_GDL-assoc"/>
</dbReference>
<dbReference type="GO" id="GO:0003824">
    <property type="term" value="F:catalytic activity"/>
    <property type="evidence" value="ECO:0007669"/>
    <property type="project" value="InterPro"/>
</dbReference>
<evidence type="ECO:0000313" key="7">
    <source>
        <dbReference type="EMBL" id="WTU76947.1"/>
    </source>
</evidence>
<dbReference type="Pfam" id="PF04055">
    <property type="entry name" value="Radical_SAM"/>
    <property type="match status" value="1"/>
</dbReference>
<keyword evidence="2" id="KW-0479">Metal-binding</keyword>
<keyword evidence="3" id="KW-0408">Iron</keyword>
<dbReference type="NCBIfam" id="TIGR03913">
    <property type="entry name" value="rad_SAM_trio"/>
    <property type="match status" value="1"/>
</dbReference>
<dbReference type="PROSITE" id="PS51918">
    <property type="entry name" value="RADICAL_SAM"/>
    <property type="match status" value="1"/>
</dbReference>
<evidence type="ECO:0000256" key="3">
    <source>
        <dbReference type="ARBA" id="ARBA00023004"/>
    </source>
</evidence>
<gene>
    <name evidence="7" type="ORF">OG327_28475</name>
</gene>
<dbReference type="Gene3D" id="3.20.20.70">
    <property type="entry name" value="Aldolase class I"/>
    <property type="match status" value="1"/>
</dbReference>
<dbReference type="SUPFAM" id="SSF102114">
    <property type="entry name" value="Radical SAM enzymes"/>
    <property type="match status" value="1"/>
</dbReference>
<name>A0AAU2JYT0_9ACTN</name>
<dbReference type="InterPro" id="IPR050377">
    <property type="entry name" value="Radical_SAM_PqqE_MftC-like"/>
</dbReference>
<feature type="compositionally biased region" description="Pro residues" evidence="5">
    <location>
        <begin position="418"/>
        <end position="427"/>
    </location>
</feature>
<dbReference type="CDD" id="cd01335">
    <property type="entry name" value="Radical_SAM"/>
    <property type="match status" value="1"/>
</dbReference>
<evidence type="ECO:0000256" key="4">
    <source>
        <dbReference type="ARBA" id="ARBA00023014"/>
    </source>
</evidence>
<dbReference type="InterPro" id="IPR007197">
    <property type="entry name" value="rSAM"/>
</dbReference>
<dbReference type="InterPro" id="IPR013785">
    <property type="entry name" value="Aldolase_TIM"/>
</dbReference>
<feature type="domain" description="Radical SAM core" evidence="6">
    <location>
        <begin position="23"/>
        <end position="235"/>
    </location>
</feature>
<dbReference type="PANTHER" id="PTHR11228:SF35">
    <property type="entry name" value="MOLYBDENUM COFACTOR BIOSYNTHESIS PROTEIN A-RELATED"/>
    <property type="match status" value="1"/>
</dbReference>
<dbReference type="SFLD" id="SFLDS00029">
    <property type="entry name" value="Radical_SAM"/>
    <property type="match status" value="1"/>
</dbReference>
<dbReference type="GO" id="GO:0046872">
    <property type="term" value="F:metal ion binding"/>
    <property type="evidence" value="ECO:0007669"/>
    <property type="project" value="UniProtKB-KW"/>
</dbReference>
<dbReference type="GO" id="GO:0051536">
    <property type="term" value="F:iron-sulfur cluster binding"/>
    <property type="evidence" value="ECO:0007669"/>
    <property type="project" value="UniProtKB-KW"/>
</dbReference>
<keyword evidence="1" id="KW-0949">S-adenosyl-L-methionine</keyword>
<proteinExistence type="predicted"/>
<dbReference type="AlphaFoldDB" id="A0AAU2JYT0"/>
<dbReference type="NCBIfam" id="TIGR04085">
    <property type="entry name" value="rSAM_more_4Fe4S"/>
    <property type="match status" value="1"/>
</dbReference>
<evidence type="ECO:0000259" key="6">
    <source>
        <dbReference type="PROSITE" id="PS51918"/>
    </source>
</evidence>
<dbReference type="SFLD" id="SFLDG01067">
    <property type="entry name" value="SPASM/twitch_domain_containing"/>
    <property type="match status" value="1"/>
</dbReference>
<dbReference type="InterPro" id="IPR058240">
    <property type="entry name" value="rSAM_sf"/>
</dbReference>
<dbReference type="InterPro" id="IPR006638">
    <property type="entry name" value="Elp3/MiaA/NifB-like_rSAM"/>
</dbReference>
<dbReference type="EMBL" id="CP108264">
    <property type="protein sequence ID" value="WTU76947.1"/>
    <property type="molecule type" value="Genomic_DNA"/>
</dbReference>
<dbReference type="SFLD" id="SFLDG01386">
    <property type="entry name" value="main_SPASM_domain-containing"/>
    <property type="match status" value="1"/>
</dbReference>
<dbReference type="Pfam" id="PF13186">
    <property type="entry name" value="SPASM"/>
    <property type="match status" value="1"/>
</dbReference>
<evidence type="ECO:0000256" key="1">
    <source>
        <dbReference type="ARBA" id="ARBA00022691"/>
    </source>
</evidence>
<dbReference type="PANTHER" id="PTHR11228">
    <property type="entry name" value="RADICAL SAM DOMAIN PROTEIN"/>
    <property type="match status" value="1"/>
</dbReference>
<dbReference type="InterPro" id="IPR023885">
    <property type="entry name" value="4Fe4S-binding_SPASM_dom"/>
</dbReference>
<organism evidence="7">
    <name type="scientific">Streptomyces sp. NBC_00049</name>
    <dbReference type="NCBI Taxonomy" id="2903617"/>
    <lineage>
        <taxon>Bacteria</taxon>
        <taxon>Bacillati</taxon>
        <taxon>Actinomycetota</taxon>
        <taxon>Actinomycetes</taxon>
        <taxon>Kitasatosporales</taxon>
        <taxon>Streptomycetaceae</taxon>
        <taxon>Streptomyces</taxon>
    </lineage>
</organism>
<reference evidence="7" key="1">
    <citation type="submission" date="2022-10" db="EMBL/GenBank/DDBJ databases">
        <title>The complete genomes of actinobacterial strains from the NBC collection.</title>
        <authorList>
            <person name="Joergensen T.S."/>
            <person name="Alvarez Arevalo M."/>
            <person name="Sterndorff E.B."/>
            <person name="Faurdal D."/>
            <person name="Vuksanovic O."/>
            <person name="Mourched A.-S."/>
            <person name="Charusanti P."/>
            <person name="Shaw S."/>
            <person name="Blin K."/>
            <person name="Weber T."/>
        </authorList>
    </citation>
    <scope>NUCLEOTIDE SEQUENCE</scope>
    <source>
        <strain evidence="7">NBC_00049</strain>
    </source>
</reference>